<dbReference type="VEuPathDB" id="TriTrypDB:TcG_06473"/>
<dbReference type="VEuPathDB" id="TriTrypDB:C3747_60g164c"/>
<evidence type="ECO:0000313" key="2">
    <source>
        <dbReference type="Proteomes" id="UP000246121"/>
    </source>
</evidence>
<dbReference type="PANTHER" id="PTHR39665">
    <property type="entry name" value="PARAFLAGELLAR ROD COMPONENT-RELATED"/>
    <property type="match status" value="1"/>
</dbReference>
<dbReference type="VEuPathDB" id="TriTrypDB:TcCL_NonESM09397"/>
<dbReference type="PANTHER" id="PTHR39665:SF2">
    <property type="entry name" value="PARAFLAGELLAR ROD COMPONENT"/>
    <property type="match status" value="1"/>
</dbReference>
<dbReference type="AlphaFoldDB" id="A0A2V2UUL0"/>
<accession>A0A2V2UUL0</accession>
<keyword evidence="1" id="KW-0282">Flagellum</keyword>
<keyword evidence="1" id="KW-0969">Cilium</keyword>
<dbReference type="VEuPathDB" id="TriTrypDB:C4B63_84g160c"/>
<name>A0A2V2UUL0_TRYCR</name>
<dbReference type="Proteomes" id="UP000246121">
    <property type="component" value="Unassembled WGS sequence"/>
</dbReference>
<evidence type="ECO:0000313" key="1">
    <source>
        <dbReference type="EMBL" id="PWU87819.1"/>
    </source>
</evidence>
<proteinExistence type="predicted"/>
<sequence length="126" mass="14276">MVQNLVINLLFNSPEIRIMGPVKEQTIDKLNEVIPNATSTARSTRVAPSRFQYISNPNHWYMKLDGQFCDEDGISYLMVLLLDALEEEGLWKLVSSTALRTPVGQSSKDYSETHVLFMNKLVGDEI</sequence>
<reference evidence="1 2" key="1">
    <citation type="journal article" date="2018" name="Microb. Genom.">
        <title>Expanding an expanded genome: long-read sequencing of Trypanosoma cruzi.</title>
        <authorList>
            <person name="Berna L."/>
            <person name="Rodriguez M."/>
            <person name="Chiribao M.L."/>
            <person name="Parodi-Talice A."/>
            <person name="Pita S."/>
            <person name="Rijo G."/>
            <person name="Alvarez-Valin F."/>
            <person name="Robello C."/>
        </authorList>
    </citation>
    <scope>NUCLEOTIDE SEQUENCE [LARGE SCALE GENOMIC DNA]</scope>
    <source>
        <strain evidence="1 2">Dm28c</strain>
    </source>
</reference>
<dbReference type="CDD" id="cd22648">
    <property type="entry name" value="Q4D6Q6-like"/>
    <property type="match status" value="1"/>
</dbReference>
<dbReference type="VEuPathDB" id="TriTrypDB:TcCLB.507711.20"/>
<protein>
    <submittedName>
        <fullName evidence="1">Putative paraflagellar rod component</fullName>
    </submittedName>
</protein>
<gene>
    <name evidence="1" type="ORF">C4B63_84g160c</name>
</gene>
<dbReference type="VEuPathDB" id="TriTrypDB:TcCLB.424123.20"/>
<dbReference type="EMBL" id="PRFA01000084">
    <property type="protein sequence ID" value="PWU87819.1"/>
    <property type="molecule type" value="Genomic_DNA"/>
</dbReference>
<dbReference type="VEuPathDB" id="TriTrypDB:BCY84_10928"/>
<comment type="caution">
    <text evidence="1">The sequence shown here is derived from an EMBL/GenBank/DDBJ whole genome shotgun (WGS) entry which is preliminary data.</text>
</comment>
<organism evidence="1 2">
    <name type="scientific">Trypanosoma cruzi</name>
    <dbReference type="NCBI Taxonomy" id="5693"/>
    <lineage>
        <taxon>Eukaryota</taxon>
        <taxon>Discoba</taxon>
        <taxon>Euglenozoa</taxon>
        <taxon>Kinetoplastea</taxon>
        <taxon>Metakinetoplastina</taxon>
        <taxon>Trypanosomatida</taxon>
        <taxon>Trypanosomatidae</taxon>
        <taxon>Trypanosoma</taxon>
        <taxon>Schizotrypanum</taxon>
    </lineage>
</organism>
<dbReference type="VEuPathDB" id="TriTrypDB:TcBrA4_0015580"/>
<keyword evidence="1" id="KW-0966">Cell projection</keyword>